<sequence length="71" mass="8152">MTVNHRPATVVYSEKIKIKDRLTRTKFGKSTIDHGYWFFVDAVFGVDFERSGAVGKHYLLNDADHCHRPDG</sequence>
<accession>A0AAV0XSS8</accession>
<dbReference type="EMBL" id="CARXXK010000339">
    <property type="protein sequence ID" value="CAI6370376.1"/>
    <property type="molecule type" value="Genomic_DNA"/>
</dbReference>
<name>A0AAV0XSS8_9HEMI</name>
<dbReference type="Proteomes" id="UP001160148">
    <property type="component" value="Unassembled WGS sequence"/>
</dbReference>
<evidence type="ECO:0000313" key="1">
    <source>
        <dbReference type="EMBL" id="CAI6370376.1"/>
    </source>
</evidence>
<protein>
    <submittedName>
        <fullName evidence="1">Uncharacterized protein</fullName>
    </submittedName>
</protein>
<reference evidence="1 2" key="1">
    <citation type="submission" date="2023-01" db="EMBL/GenBank/DDBJ databases">
        <authorList>
            <person name="Whitehead M."/>
        </authorList>
    </citation>
    <scope>NUCLEOTIDE SEQUENCE [LARGE SCALE GENOMIC DNA]</scope>
</reference>
<evidence type="ECO:0000313" key="2">
    <source>
        <dbReference type="Proteomes" id="UP001160148"/>
    </source>
</evidence>
<dbReference type="AlphaFoldDB" id="A0AAV0XSS8"/>
<keyword evidence="2" id="KW-1185">Reference proteome</keyword>
<gene>
    <name evidence="1" type="ORF">MEUPH1_LOCUS24503</name>
</gene>
<proteinExistence type="predicted"/>
<comment type="caution">
    <text evidence="1">The sequence shown here is derived from an EMBL/GenBank/DDBJ whole genome shotgun (WGS) entry which is preliminary data.</text>
</comment>
<organism evidence="1 2">
    <name type="scientific">Macrosiphum euphorbiae</name>
    <name type="common">potato aphid</name>
    <dbReference type="NCBI Taxonomy" id="13131"/>
    <lineage>
        <taxon>Eukaryota</taxon>
        <taxon>Metazoa</taxon>
        <taxon>Ecdysozoa</taxon>
        <taxon>Arthropoda</taxon>
        <taxon>Hexapoda</taxon>
        <taxon>Insecta</taxon>
        <taxon>Pterygota</taxon>
        <taxon>Neoptera</taxon>
        <taxon>Paraneoptera</taxon>
        <taxon>Hemiptera</taxon>
        <taxon>Sternorrhyncha</taxon>
        <taxon>Aphidomorpha</taxon>
        <taxon>Aphidoidea</taxon>
        <taxon>Aphididae</taxon>
        <taxon>Macrosiphini</taxon>
        <taxon>Macrosiphum</taxon>
    </lineage>
</organism>